<dbReference type="InterPro" id="IPR002504">
    <property type="entry name" value="NADK"/>
</dbReference>
<dbReference type="GO" id="GO:0019674">
    <property type="term" value="P:NAD+ metabolic process"/>
    <property type="evidence" value="ECO:0007669"/>
    <property type="project" value="InterPro"/>
</dbReference>
<feature type="binding site" evidence="6">
    <location>
        <begin position="73"/>
        <end position="74"/>
    </location>
    <ligand>
        <name>NAD(+)</name>
        <dbReference type="ChEBI" id="CHEBI:57540"/>
    </ligand>
</feature>
<keyword evidence="6" id="KW-0547">Nucleotide-binding</keyword>
<evidence type="ECO:0000256" key="2">
    <source>
        <dbReference type="ARBA" id="ARBA00022777"/>
    </source>
</evidence>
<dbReference type="Pfam" id="PF01513">
    <property type="entry name" value="NAD_kinase"/>
    <property type="match status" value="1"/>
</dbReference>
<evidence type="ECO:0000256" key="4">
    <source>
        <dbReference type="ARBA" id="ARBA00023027"/>
    </source>
</evidence>
<dbReference type="AlphaFoldDB" id="A0A380MYI8"/>
<dbReference type="Pfam" id="PF20143">
    <property type="entry name" value="NAD_kinase_C"/>
    <property type="match status" value="1"/>
</dbReference>
<comment type="caution">
    <text evidence="6">Lacks conserved residue(s) required for the propagation of feature annotation.</text>
</comment>
<comment type="subcellular location">
    <subcellularLocation>
        <location evidence="6">Cytoplasm</location>
    </subcellularLocation>
</comment>
<dbReference type="PANTHER" id="PTHR20275:SF0">
    <property type="entry name" value="NAD KINASE"/>
    <property type="match status" value="1"/>
</dbReference>
<keyword evidence="6" id="KW-0963">Cytoplasm</keyword>
<dbReference type="PANTHER" id="PTHR20275">
    <property type="entry name" value="NAD KINASE"/>
    <property type="match status" value="1"/>
</dbReference>
<dbReference type="OrthoDB" id="9774737at2"/>
<dbReference type="GO" id="GO:0046872">
    <property type="term" value="F:metal ion binding"/>
    <property type="evidence" value="ECO:0007669"/>
    <property type="project" value="UniProtKB-UniRule"/>
</dbReference>
<evidence type="ECO:0000313" key="7">
    <source>
        <dbReference type="EMBL" id="SUO97625.1"/>
    </source>
</evidence>
<dbReference type="SUPFAM" id="SSF111331">
    <property type="entry name" value="NAD kinase/diacylglycerol kinase-like"/>
    <property type="match status" value="1"/>
</dbReference>
<comment type="catalytic activity">
    <reaction evidence="5 6">
        <text>NAD(+) + ATP = ADP + NADP(+) + H(+)</text>
        <dbReference type="Rhea" id="RHEA:18629"/>
        <dbReference type="ChEBI" id="CHEBI:15378"/>
        <dbReference type="ChEBI" id="CHEBI:30616"/>
        <dbReference type="ChEBI" id="CHEBI:57540"/>
        <dbReference type="ChEBI" id="CHEBI:58349"/>
        <dbReference type="ChEBI" id="CHEBI:456216"/>
        <dbReference type="EC" id="2.7.1.23"/>
    </reaction>
</comment>
<feature type="active site" description="Proton acceptor" evidence="6">
    <location>
        <position position="73"/>
    </location>
</feature>
<feature type="binding site" evidence="6">
    <location>
        <begin position="188"/>
        <end position="193"/>
    </location>
    <ligand>
        <name>NAD(+)</name>
        <dbReference type="ChEBI" id="CHEBI:57540"/>
    </ligand>
</feature>
<dbReference type="EMBL" id="UHIC01000001">
    <property type="protein sequence ID" value="SUO97625.1"/>
    <property type="molecule type" value="Genomic_DNA"/>
</dbReference>
<evidence type="ECO:0000256" key="6">
    <source>
        <dbReference type="HAMAP-Rule" id="MF_00361"/>
    </source>
</evidence>
<evidence type="ECO:0000256" key="5">
    <source>
        <dbReference type="ARBA" id="ARBA00047925"/>
    </source>
</evidence>
<dbReference type="GO" id="GO:0051287">
    <property type="term" value="F:NAD binding"/>
    <property type="evidence" value="ECO:0007669"/>
    <property type="project" value="UniProtKB-ARBA"/>
</dbReference>
<evidence type="ECO:0000256" key="1">
    <source>
        <dbReference type="ARBA" id="ARBA00022679"/>
    </source>
</evidence>
<keyword evidence="6" id="KW-0067">ATP-binding</keyword>
<comment type="function">
    <text evidence="6">Involved in the regulation of the intracellular balance of NAD and NADP, and is a key enzyme in the biosynthesis of NADP. Catalyzes specifically the phosphorylation on 2'-hydroxyl of the adenosine moiety of NAD to yield NADP.</text>
</comment>
<keyword evidence="4 6" id="KW-0520">NAD</keyword>
<keyword evidence="1 6" id="KW-0808">Transferase</keyword>
<dbReference type="GO" id="GO:0003951">
    <property type="term" value="F:NAD+ kinase activity"/>
    <property type="evidence" value="ECO:0007669"/>
    <property type="project" value="UniProtKB-UniRule"/>
</dbReference>
<comment type="cofactor">
    <cofactor evidence="6">
        <name>a divalent metal cation</name>
        <dbReference type="ChEBI" id="CHEBI:60240"/>
    </cofactor>
</comment>
<dbReference type="Gene3D" id="2.60.200.30">
    <property type="entry name" value="Probable inorganic polyphosphate/atp-NAD kinase, domain 2"/>
    <property type="match status" value="1"/>
</dbReference>
<dbReference type="Gene3D" id="3.40.50.10330">
    <property type="entry name" value="Probable inorganic polyphosphate/atp-NAD kinase, domain 1"/>
    <property type="match status" value="1"/>
</dbReference>
<reference evidence="7 8" key="1">
    <citation type="submission" date="2018-06" db="EMBL/GenBank/DDBJ databases">
        <authorList>
            <consortium name="Pathogen Informatics"/>
            <person name="Doyle S."/>
        </authorList>
    </citation>
    <scope>NUCLEOTIDE SEQUENCE [LARGE SCALE GENOMIC DNA]</scope>
    <source>
        <strain evidence="7 8">NCTC13337</strain>
    </source>
</reference>
<comment type="similarity">
    <text evidence="6">Belongs to the NAD kinase family.</text>
</comment>
<dbReference type="EC" id="2.7.1.23" evidence="6"/>
<gene>
    <name evidence="7" type="primary">ppnK</name>
    <name evidence="6" type="synonym">nadK</name>
    <name evidence="7" type="ORF">NCTC13337_02534</name>
</gene>
<accession>A0A380MYI8</accession>
<organism evidence="7 8">
    <name type="scientific">Suttonella ornithocola</name>
    <dbReference type="NCBI Taxonomy" id="279832"/>
    <lineage>
        <taxon>Bacteria</taxon>
        <taxon>Pseudomonadati</taxon>
        <taxon>Pseudomonadota</taxon>
        <taxon>Gammaproteobacteria</taxon>
        <taxon>Cardiobacteriales</taxon>
        <taxon>Cardiobacteriaceae</taxon>
        <taxon>Suttonella</taxon>
    </lineage>
</organism>
<keyword evidence="2 6" id="KW-0418">Kinase</keyword>
<keyword evidence="3 6" id="KW-0521">NADP</keyword>
<dbReference type="GO" id="GO:0006741">
    <property type="term" value="P:NADP+ biosynthetic process"/>
    <property type="evidence" value="ECO:0007669"/>
    <property type="project" value="UniProtKB-UniRule"/>
</dbReference>
<dbReference type="InterPro" id="IPR017438">
    <property type="entry name" value="ATP-NAD_kinase_N"/>
</dbReference>
<evidence type="ECO:0000256" key="3">
    <source>
        <dbReference type="ARBA" id="ARBA00022857"/>
    </source>
</evidence>
<feature type="binding site" evidence="6">
    <location>
        <position position="158"/>
    </location>
    <ligand>
        <name>NAD(+)</name>
        <dbReference type="ChEBI" id="CHEBI:57540"/>
    </ligand>
</feature>
<dbReference type="RefSeq" id="WP_072576068.1">
    <property type="nucleotide sequence ID" value="NZ_LWHB01000049.1"/>
</dbReference>
<keyword evidence="8" id="KW-1185">Reference proteome</keyword>
<dbReference type="InterPro" id="IPR016064">
    <property type="entry name" value="NAD/diacylglycerol_kinase_sf"/>
</dbReference>
<protein>
    <recommendedName>
        <fullName evidence="6">NAD kinase</fullName>
        <ecNumber evidence="6">2.7.1.23</ecNumber>
    </recommendedName>
    <alternativeName>
        <fullName evidence="6">ATP-dependent NAD kinase</fullName>
    </alternativeName>
</protein>
<sequence>MTQAFTHIGIIGKYGADHTGATIERVIALLEKQQLRYTIAADTAPPELKNHSHCRPIKDWQSDIDLAVVIGGDGTFLYAGRMLHAKNIPLVGINAGRLGFLADLSADALEPQLSAILAGDYCLETRQILSATIENAHQIRGKFVAINDLVIHKRTMARMVELNTYNRGEFLCHYRADGLILSTPTGSTAYALSAGGPILEPSLDALIIAPICPHTLTHRPVVVGSGSAITITLGDDPQDIQLTIDGQEEFLLQTGDCIHTRHHGKITVLHPSDYRFQHRLRQKLNWGIDPDHPTDIH</sequence>
<feature type="binding site" evidence="6">
    <location>
        <position position="247"/>
    </location>
    <ligand>
        <name>NAD(+)</name>
        <dbReference type="ChEBI" id="CHEBI:57540"/>
    </ligand>
</feature>
<feature type="binding site" evidence="6">
    <location>
        <position position="177"/>
    </location>
    <ligand>
        <name>NAD(+)</name>
        <dbReference type="ChEBI" id="CHEBI:57540"/>
    </ligand>
</feature>
<dbReference type="HAMAP" id="MF_00361">
    <property type="entry name" value="NAD_kinase"/>
    <property type="match status" value="1"/>
</dbReference>
<dbReference type="GO" id="GO:0005737">
    <property type="term" value="C:cytoplasm"/>
    <property type="evidence" value="ECO:0007669"/>
    <property type="project" value="UniProtKB-SubCell"/>
</dbReference>
<name>A0A380MYI8_9GAMM</name>
<dbReference type="InterPro" id="IPR017437">
    <property type="entry name" value="ATP-NAD_kinase_PpnK-typ_C"/>
</dbReference>
<evidence type="ECO:0000313" key="8">
    <source>
        <dbReference type="Proteomes" id="UP000254601"/>
    </source>
</evidence>
<dbReference type="Proteomes" id="UP000254601">
    <property type="component" value="Unassembled WGS sequence"/>
</dbReference>
<proteinExistence type="inferred from homology"/>
<feature type="binding site" evidence="6">
    <location>
        <begin position="147"/>
        <end position="148"/>
    </location>
    <ligand>
        <name>NAD(+)</name>
        <dbReference type="ChEBI" id="CHEBI:57540"/>
    </ligand>
</feature>
<feature type="binding site" evidence="6">
    <location>
        <position position="175"/>
    </location>
    <ligand>
        <name>NAD(+)</name>
        <dbReference type="ChEBI" id="CHEBI:57540"/>
    </ligand>
</feature>
<dbReference type="GO" id="GO:0005524">
    <property type="term" value="F:ATP binding"/>
    <property type="evidence" value="ECO:0007669"/>
    <property type="project" value="UniProtKB-KW"/>
</dbReference>